<dbReference type="SMART" id="SM00382">
    <property type="entry name" value="AAA"/>
    <property type="match status" value="2"/>
</dbReference>
<keyword evidence="2 4" id="KW-0067">ATP-binding</keyword>
<name>A0A1A7NXM7_9PAST</name>
<protein>
    <submittedName>
        <fullName evidence="4">Multidrug ABC transporter ATP-binding protein</fullName>
    </submittedName>
</protein>
<dbReference type="SUPFAM" id="SSF52540">
    <property type="entry name" value="P-loop containing nucleoside triphosphate hydrolases"/>
    <property type="match status" value="2"/>
</dbReference>
<dbReference type="Pfam" id="PF00005">
    <property type="entry name" value="ABC_tran"/>
    <property type="match status" value="2"/>
</dbReference>
<dbReference type="PATRIC" id="fig|505341.3.peg.944"/>
<dbReference type="InterPro" id="IPR027417">
    <property type="entry name" value="P-loop_NTPase"/>
</dbReference>
<evidence type="ECO:0000313" key="4">
    <source>
        <dbReference type="EMBL" id="OBW94952.1"/>
    </source>
</evidence>
<dbReference type="AlphaFoldDB" id="A0A1A7NXM7"/>
<keyword evidence="1" id="KW-0547">Nucleotide-binding</keyword>
<dbReference type="GO" id="GO:0016887">
    <property type="term" value="F:ATP hydrolysis activity"/>
    <property type="evidence" value="ECO:0007669"/>
    <property type="project" value="InterPro"/>
</dbReference>
<dbReference type="InterPro" id="IPR017871">
    <property type="entry name" value="ABC_transporter-like_CS"/>
</dbReference>
<evidence type="ECO:0000259" key="3">
    <source>
        <dbReference type="PROSITE" id="PS50893"/>
    </source>
</evidence>
<keyword evidence="5" id="KW-1185">Reference proteome</keyword>
<evidence type="ECO:0000313" key="5">
    <source>
        <dbReference type="Proteomes" id="UP000092649"/>
    </source>
</evidence>
<reference evidence="4 5" key="1">
    <citation type="submission" date="2014-11" db="EMBL/GenBank/DDBJ databases">
        <title>Pan-genome of Gallibacterium spp.</title>
        <authorList>
            <person name="Kudirkiene E."/>
            <person name="Bojesen A.M."/>
        </authorList>
    </citation>
    <scope>NUCLEOTIDE SEQUENCE [LARGE SCALE GENOMIC DNA]</scope>
    <source>
        <strain evidence="4 5">F150</strain>
    </source>
</reference>
<accession>A0A1A7NXM7</accession>
<dbReference type="PROSITE" id="PS00211">
    <property type="entry name" value="ABC_TRANSPORTER_1"/>
    <property type="match status" value="1"/>
</dbReference>
<evidence type="ECO:0000256" key="2">
    <source>
        <dbReference type="ARBA" id="ARBA00022840"/>
    </source>
</evidence>
<dbReference type="PANTHER" id="PTHR43038:SF3">
    <property type="entry name" value="ABC TRANSPORTER G FAMILY MEMBER 20 ISOFORM X1"/>
    <property type="match status" value="1"/>
</dbReference>
<organism evidence="4 5">
    <name type="scientific">Gallibacterium salpingitidis</name>
    <dbReference type="NCBI Taxonomy" id="505341"/>
    <lineage>
        <taxon>Bacteria</taxon>
        <taxon>Pseudomonadati</taxon>
        <taxon>Pseudomonadota</taxon>
        <taxon>Gammaproteobacteria</taxon>
        <taxon>Pasteurellales</taxon>
        <taxon>Pasteurellaceae</taxon>
        <taxon>Gallibacterium</taxon>
    </lineage>
</organism>
<dbReference type="GO" id="GO:0005524">
    <property type="term" value="F:ATP binding"/>
    <property type="evidence" value="ECO:0007669"/>
    <property type="project" value="UniProtKB-KW"/>
</dbReference>
<evidence type="ECO:0000256" key="1">
    <source>
        <dbReference type="ARBA" id="ARBA00022741"/>
    </source>
</evidence>
<feature type="domain" description="ABC transporter" evidence="3">
    <location>
        <begin position="324"/>
        <end position="553"/>
    </location>
</feature>
<dbReference type="PANTHER" id="PTHR43038">
    <property type="entry name" value="ATP-BINDING CASSETTE, SUB-FAMILY H, MEMBER 1"/>
    <property type="match status" value="1"/>
</dbReference>
<dbReference type="Proteomes" id="UP000092649">
    <property type="component" value="Unassembled WGS sequence"/>
</dbReference>
<sequence length="573" mass="62980">MTQPIVVIDSVSKHFKGMDTLALDHISAQIYPGKITGLVGPDGAGKTTLIRHLIGLMQPDSGTITVDHFDIVNQAEAIHEISGYMPQKFGLYEDLTVIENLSLYADLRGIAGKNRQEKFGKLLSFTDLAPFQQRLAGKLSGGMKQKLGLACALVGDPKLLLLDEPSVGVDPISRRELWKLVQELVKEGMAVLWSTAYLDEAEKCDSVILLNEGKKLYDGDPQGLLARVENRVYQVSGVEATQRRSALIHLLQQPQVMDGIIQGSNIRLVLHNPQEKPVLAQGQWLAVNPCFEDAFIDCLGGGPGGNSALAAQIEHKADDGLPVIDAKQLTKRFGTFVAVKDNTFSIKRGEIFGLLGPNGAGKSTTFKMMCGLLQPTSGECFVTGLDLRHATSLARSKIGYMAQKFSLYSNLDVLQNLRFFAGLYGVTGKVQRERIAMMIDIFDFQPYLRMNAGDLPLGFKQRLSLACAVIHQPDILFLDEPTSGVDPITRREFWLHINAMVGKGVTVMVTTHFMDEAEYCDRIGLIYRGENIATGTPDELKQQAKQLAQLDSPTLEDAFIALVQAHDQQRKEA</sequence>
<dbReference type="Gene3D" id="3.40.50.300">
    <property type="entry name" value="P-loop containing nucleotide triphosphate hydrolases"/>
    <property type="match status" value="2"/>
</dbReference>
<dbReference type="CDD" id="cd03230">
    <property type="entry name" value="ABC_DR_subfamily_A"/>
    <property type="match status" value="1"/>
</dbReference>
<comment type="caution">
    <text evidence="4">The sequence shown here is derived from an EMBL/GenBank/DDBJ whole genome shotgun (WGS) entry which is preliminary data.</text>
</comment>
<dbReference type="OrthoDB" id="9805029at2"/>
<gene>
    <name evidence="4" type="ORF">QS62_04690</name>
</gene>
<dbReference type="EMBL" id="JTJL01000016">
    <property type="protein sequence ID" value="OBW94952.1"/>
    <property type="molecule type" value="Genomic_DNA"/>
</dbReference>
<dbReference type="InterPro" id="IPR003439">
    <property type="entry name" value="ABC_transporter-like_ATP-bd"/>
</dbReference>
<dbReference type="RefSeq" id="WP_066106663.1">
    <property type="nucleotide sequence ID" value="NZ_JTJL01000016.1"/>
</dbReference>
<dbReference type="PROSITE" id="PS50893">
    <property type="entry name" value="ABC_TRANSPORTER_2"/>
    <property type="match status" value="2"/>
</dbReference>
<proteinExistence type="predicted"/>
<dbReference type="InterPro" id="IPR003593">
    <property type="entry name" value="AAA+_ATPase"/>
</dbReference>
<feature type="domain" description="ABC transporter" evidence="3">
    <location>
        <begin position="6"/>
        <end position="237"/>
    </location>
</feature>